<accession>A0ABP1S4H9</accession>
<evidence type="ECO:0000313" key="6">
    <source>
        <dbReference type="Proteomes" id="UP001642540"/>
    </source>
</evidence>
<dbReference type="EMBL" id="CAXLJM020000154">
    <property type="protein sequence ID" value="CAL8143331.1"/>
    <property type="molecule type" value="Genomic_DNA"/>
</dbReference>
<dbReference type="InterPro" id="IPR011024">
    <property type="entry name" value="G_crystallin-like"/>
</dbReference>
<dbReference type="Pfam" id="PF00030">
    <property type="entry name" value="Crystall"/>
    <property type="match status" value="1"/>
</dbReference>
<feature type="signal peptide" evidence="3">
    <location>
        <begin position="1"/>
        <end position="29"/>
    </location>
</feature>
<keyword evidence="6" id="KW-1185">Reference proteome</keyword>
<evidence type="ECO:0000259" key="4">
    <source>
        <dbReference type="SMART" id="SM00247"/>
    </source>
</evidence>
<comment type="caution">
    <text evidence="5">The sequence shown here is derived from an EMBL/GenBank/DDBJ whole genome shotgun (WGS) entry which is preliminary data.</text>
</comment>
<keyword evidence="3" id="KW-0732">Signal</keyword>
<evidence type="ECO:0000256" key="1">
    <source>
        <dbReference type="ARBA" id="ARBA00009646"/>
    </source>
</evidence>
<sequence length="116" mass="12991">MHFEKQNQLNFQLVFGMVVLTMCICGSSAESVRFYEHRDHQGSSIRQSVFGSNCVNLPHVWNDRISSINTEGYCIIIFEHGGCSGSSEALYPGTFNHDDLGGIGWNDKISSFKLCH</sequence>
<evidence type="ECO:0000256" key="2">
    <source>
        <dbReference type="ARBA" id="ARBA00022737"/>
    </source>
</evidence>
<dbReference type="InterPro" id="IPR001064">
    <property type="entry name" value="Beta/gamma_crystallin"/>
</dbReference>
<dbReference type="SMART" id="SM00247">
    <property type="entry name" value="XTALbg"/>
    <property type="match status" value="1"/>
</dbReference>
<feature type="chain" id="PRO_5045789131" description="Beta/gamma crystallin 'Greek key' domain-containing protein" evidence="3">
    <location>
        <begin position="30"/>
        <end position="116"/>
    </location>
</feature>
<proteinExistence type="inferred from homology"/>
<keyword evidence="2" id="KW-0677">Repeat</keyword>
<dbReference type="Proteomes" id="UP001642540">
    <property type="component" value="Unassembled WGS sequence"/>
</dbReference>
<gene>
    <name evidence="5" type="ORF">ODALV1_LOCUS29470</name>
</gene>
<evidence type="ECO:0000256" key="3">
    <source>
        <dbReference type="SAM" id="SignalP"/>
    </source>
</evidence>
<dbReference type="SUPFAM" id="SSF49695">
    <property type="entry name" value="gamma-Crystallin-like"/>
    <property type="match status" value="1"/>
</dbReference>
<protein>
    <recommendedName>
        <fullName evidence="4">Beta/gamma crystallin 'Greek key' domain-containing protein</fullName>
    </recommendedName>
</protein>
<name>A0ABP1S4H9_9HEXA</name>
<dbReference type="Gene3D" id="2.60.20.10">
    <property type="entry name" value="Crystallins"/>
    <property type="match status" value="1"/>
</dbReference>
<reference evidence="5 6" key="1">
    <citation type="submission" date="2024-08" db="EMBL/GenBank/DDBJ databases">
        <authorList>
            <person name="Cucini C."/>
            <person name="Frati F."/>
        </authorList>
    </citation>
    <scope>NUCLEOTIDE SEQUENCE [LARGE SCALE GENOMIC DNA]</scope>
</reference>
<organism evidence="5 6">
    <name type="scientific">Orchesella dallaii</name>
    <dbReference type="NCBI Taxonomy" id="48710"/>
    <lineage>
        <taxon>Eukaryota</taxon>
        <taxon>Metazoa</taxon>
        <taxon>Ecdysozoa</taxon>
        <taxon>Arthropoda</taxon>
        <taxon>Hexapoda</taxon>
        <taxon>Collembola</taxon>
        <taxon>Entomobryomorpha</taxon>
        <taxon>Entomobryoidea</taxon>
        <taxon>Orchesellidae</taxon>
        <taxon>Orchesellinae</taxon>
        <taxon>Orchesella</taxon>
    </lineage>
</organism>
<feature type="domain" description="Beta/gamma crystallin 'Greek key'" evidence="4">
    <location>
        <begin position="31"/>
        <end position="115"/>
    </location>
</feature>
<evidence type="ECO:0000313" key="5">
    <source>
        <dbReference type="EMBL" id="CAL8143331.1"/>
    </source>
</evidence>
<comment type="similarity">
    <text evidence="1">Belongs to the beta/gamma-crystallin family.</text>
</comment>